<reference evidence="4 5" key="1">
    <citation type="submission" date="2019-07" db="EMBL/GenBank/DDBJ databases">
        <title>Qingshengfaniella alkalisoli gen. nov., sp. nov., isolated from saline soil.</title>
        <authorList>
            <person name="Xu L."/>
            <person name="Huang X.-X."/>
            <person name="Sun J.-Q."/>
        </authorList>
    </citation>
    <scope>NUCLEOTIDE SEQUENCE [LARGE SCALE GENOMIC DNA]</scope>
    <source>
        <strain evidence="4 5">DSM 27279</strain>
    </source>
</reference>
<sequence>MSIRSLCIYCGSNPGNRPEYVAAAAAFGTLLAERGIRLVYGGASIGVMGRVADAALAAGGEVYGVIPQALVDREVAHSGLSELFITASMHERKARMAELSDAFVALPGGIGTLEEIFEIWTWAQLGMHAKPCGLLNVAGYYDTLVRFLDETVHAGFVREGHRGMLLAAVDGPSLLEAFRCYEAPAVHKWVEKSET</sequence>
<dbReference type="Gene3D" id="3.40.50.450">
    <property type="match status" value="1"/>
</dbReference>
<evidence type="ECO:0000256" key="1">
    <source>
        <dbReference type="ARBA" id="ARBA00000274"/>
    </source>
</evidence>
<dbReference type="NCBIfam" id="TIGR00730">
    <property type="entry name" value="Rossman fold protein, TIGR00730 family"/>
    <property type="match status" value="1"/>
</dbReference>
<keyword evidence="3" id="KW-0378">Hydrolase</keyword>
<dbReference type="InterPro" id="IPR031100">
    <property type="entry name" value="LOG_fam"/>
</dbReference>
<dbReference type="GO" id="GO:0009691">
    <property type="term" value="P:cytokinin biosynthetic process"/>
    <property type="evidence" value="ECO:0007669"/>
    <property type="project" value="UniProtKB-UniRule"/>
</dbReference>
<dbReference type="SUPFAM" id="SSF102405">
    <property type="entry name" value="MCP/YpsA-like"/>
    <property type="match status" value="1"/>
</dbReference>
<dbReference type="EMBL" id="VLTJ01000022">
    <property type="protein sequence ID" value="TSH95080.1"/>
    <property type="molecule type" value="Genomic_DNA"/>
</dbReference>
<dbReference type="Proteomes" id="UP000318405">
    <property type="component" value="Unassembled WGS sequence"/>
</dbReference>
<comment type="similarity">
    <text evidence="2 3">Belongs to the LOG family.</text>
</comment>
<evidence type="ECO:0000256" key="3">
    <source>
        <dbReference type="RuleBase" id="RU363015"/>
    </source>
</evidence>
<proteinExistence type="inferred from homology"/>
<evidence type="ECO:0000256" key="2">
    <source>
        <dbReference type="ARBA" id="ARBA00006763"/>
    </source>
</evidence>
<dbReference type="RefSeq" id="WP_143948392.1">
    <property type="nucleotide sequence ID" value="NZ_BAABMB010000007.1"/>
</dbReference>
<comment type="catalytic activity">
    <reaction evidence="1">
        <text>AMP + H2O = D-ribose 5-phosphate + adenine</text>
        <dbReference type="Rhea" id="RHEA:20129"/>
        <dbReference type="ChEBI" id="CHEBI:15377"/>
        <dbReference type="ChEBI" id="CHEBI:16708"/>
        <dbReference type="ChEBI" id="CHEBI:78346"/>
        <dbReference type="ChEBI" id="CHEBI:456215"/>
        <dbReference type="EC" id="3.2.2.4"/>
    </reaction>
</comment>
<dbReference type="PANTHER" id="PTHR31223:SF70">
    <property type="entry name" value="LOG FAMILY PROTEIN YJL055W"/>
    <property type="match status" value="1"/>
</dbReference>
<gene>
    <name evidence="4" type="ORF">FOZ76_11495</name>
</gene>
<dbReference type="PANTHER" id="PTHR31223">
    <property type="entry name" value="LOG FAMILY PROTEIN YJL055W"/>
    <property type="match status" value="1"/>
</dbReference>
<name>A0A556AQB8_9BURK</name>
<dbReference type="EC" id="3.2.2.n1" evidence="3"/>
<dbReference type="AlphaFoldDB" id="A0A556AQB8"/>
<dbReference type="GO" id="GO:0005829">
    <property type="term" value="C:cytosol"/>
    <property type="evidence" value="ECO:0007669"/>
    <property type="project" value="TreeGrafter"/>
</dbReference>
<comment type="caution">
    <text evidence="4">The sequence shown here is derived from an EMBL/GenBank/DDBJ whole genome shotgun (WGS) entry which is preliminary data.</text>
</comment>
<protein>
    <recommendedName>
        <fullName evidence="3">Cytokinin riboside 5'-monophosphate phosphoribohydrolase</fullName>
        <ecNumber evidence="3">3.2.2.n1</ecNumber>
    </recommendedName>
</protein>
<dbReference type="Pfam" id="PF03641">
    <property type="entry name" value="Lysine_decarbox"/>
    <property type="match status" value="1"/>
</dbReference>
<keyword evidence="5" id="KW-1185">Reference proteome</keyword>
<evidence type="ECO:0000313" key="5">
    <source>
        <dbReference type="Proteomes" id="UP000318405"/>
    </source>
</evidence>
<organism evidence="4 5">
    <name type="scientific">Verticiella sediminum</name>
    <dbReference type="NCBI Taxonomy" id="1247510"/>
    <lineage>
        <taxon>Bacteria</taxon>
        <taxon>Pseudomonadati</taxon>
        <taxon>Pseudomonadota</taxon>
        <taxon>Betaproteobacteria</taxon>
        <taxon>Burkholderiales</taxon>
        <taxon>Alcaligenaceae</taxon>
        <taxon>Verticiella</taxon>
    </lineage>
</organism>
<dbReference type="OrthoDB" id="9801098at2"/>
<evidence type="ECO:0000313" key="4">
    <source>
        <dbReference type="EMBL" id="TSH95080.1"/>
    </source>
</evidence>
<keyword evidence="3" id="KW-0203">Cytokinin biosynthesis</keyword>
<accession>A0A556AQB8</accession>
<dbReference type="InterPro" id="IPR005269">
    <property type="entry name" value="LOG"/>
</dbReference>
<dbReference type="GO" id="GO:0008714">
    <property type="term" value="F:AMP nucleosidase activity"/>
    <property type="evidence" value="ECO:0007669"/>
    <property type="project" value="UniProtKB-EC"/>
</dbReference>